<dbReference type="InterPro" id="IPR011910">
    <property type="entry name" value="RfaF"/>
</dbReference>
<proteinExistence type="inferred from homology"/>
<comment type="similarity">
    <text evidence="6">Belongs to the glycosyltransferase 9 family.</text>
</comment>
<evidence type="ECO:0000256" key="6">
    <source>
        <dbReference type="ARBA" id="ARBA00043995"/>
    </source>
</evidence>
<dbReference type="PANTHER" id="PTHR30160">
    <property type="entry name" value="TETRAACYLDISACCHARIDE 4'-KINASE-RELATED"/>
    <property type="match status" value="1"/>
</dbReference>
<gene>
    <name evidence="9" type="ORF">MNBD_NITROSPIRAE03-1766</name>
</gene>
<dbReference type="AlphaFoldDB" id="A0A3B1CJV7"/>
<name>A0A3B1CJV7_9ZZZZ</name>
<dbReference type="NCBIfam" id="TIGR01656">
    <property type="entry name" value="Histidinol-ppas"/>
    <property type="match status" value="1"/>
</dbReference>
<reference evidence="9" key="1">
    <citation type="submission" date="2018-06" db="EMBL/GenBank/DDBJ databases">
        <authorList>
            <person name="Zhirakovskaya E."/>
        </authorList>
    </citation>
    <scope>NUCLEOTIDE SEQUENCE</scope>
</reference>
<dbReference type="Gene3D" id="3.40.50.1000">
    <property type="entry name" value="HAD superfamily/HAD-like"/>
    <property type="match status" value="1"/>
</dbReference>
<sequence>MIDRKKILVRGVNWIGDAVMTLPSFRVLRSEYRYSEIHLMGKRWIAPVFGKDPNIDRFVEYKTEYTGVIGKLSASGDLRKGGYDSAFLFQNAFDAAILAYLSGIPERIGYNRDGRGFLLSRGVPVTAETKRLHHVLYYLNLLKGAGLKTVYRLPWIYLERRERIKAAEVLEGLCRPVVVLNPGATYGSAKRWPEESYAALSAMIIRRLGGSVVLTGSEAERGMADKITGMIDQDLTAADRVMNLAGITSLRDLVAILSQADAVVSNDSGPMHLAYAVGAPLVTIFGSTDPALTGPPSCVRPEDKGFDTEIEFGLKDVVLKTDLECSPCFERKCPRGDVLCLRQITPDEVFDALSQIIPAKRAVFFDRDGILCHDADYLNRMDDLKVFPDVKMLNNLKDKGFLLIGVSNQSGIARGMVERKFAERVNNIFLGRYGFDAFYYCPHHPDDNCACRKPSPGMALRARSDFNIDLRSSIVVGDKGTDMELAANIGAEAILVRTGKDSSSGYADRVFNNLSEVVGYILEK</sequence>
<dbReference type="GO" id="GO:0046872">
    <property type="term" value="F:metal ion binding"/>
    <property type="evidence" value="ECO:0007669"/>
    <property type="project" value="UniProtKB-KW"/>
</dbReference>
<dbReference type="InterPro" id="IPR002201">
    <property type="entry name" value="Glyco_trans_9"/>
</dbReference>
<accession>A0A3B1CJV7</accession>
<dbReference type="EC" id="2.4.99.24" evidence="7"/>
<dbReference type="GO" id="GO:0016791">
    <property type="term" value="F:phosphatase activity"/>
    <property type="evidence" value="ECO:0007669"/>
    <property type="project" value="InterPro"/>
</dbReference>
<keyword evidence="3 9" id="KW-0808">Transferase</keyword>
<evidence type="ECO:0000256" key="7">
    <source>
        <dbReference type="ARBA" id="ARBA00044042"/>
    </source>
</evidence>
<evidence type="ECO:0000256" key="2">
    <source>
        <dbReference type="ARBA" id="ARBA00022676"/>
    </source>
</evidence>
<evidence type="ECO:0000256" key="3">
    <source>
        <dbReference type="ARBA" id="ARBA00022679"/>
    </source>
</evidence>
<evidence type="ECO:0000313" key="9">
    <source>
        <dbReference type="EMBL" id="VAX30806.1"/>
    </source>
</evidence>
<dbReference type="Gene3D" id="3.40.50.2000">
    <property type="entry name" value="Glycogen Phosphorylase B"/>
    <property type="match status" value="2"/>
</dbReference>
<protein>
    <recommendedName>
        <fullName evidence="7">lipopolysaccharide heptosyltransferase II</fullName>
        <ecNumber evidence="7">2.4.99.24</ecNumber>
    </recommendedName>
</protein>
<dbReference type="PANTHER" id="PTHR30160:SF7">
    <property type="entry name" value="ADP-HEPTOSE--LPS HEPTOSYLTRANSFERASE 2"/>
    <property type="match status" value="1"/>
</dbReference>
<dbReference type="InterPro" id="IPR006549">
    <property type="entry name" value="HAD-SF_hydro_IIIA"/>
</dbReference>
<keyword evidence="5" id="KW-0378">Hydrolase</keyword>
<organism evidence="9">
    <name type="scientific">hydrothermal vent metagenome</name>
    <dbReference type="NCBI Taxonomy" id="652676"/>
    <lineage>
        <taxon>unclassified sequences</taxon>
        <taxon>metagenomes</taxon>
        <taxon>ecological metagenomes</taxon>
    </lineage>
</organism>
<dbReference type="GO" id="GO:0005829">
    <property type="term" value="C:cytosol"/>
    <property type="evidence" value="ECO:0007669"/>
    <property type="project" value="TreeGrafter"/>
</dbReference>
<keyword evidence="2" id="KW-0328">Glycosyltransferase</keyword>
<dbReference type="Pfam" id="PF13242">
    <property type="entry name" value="Hydrolase_like"/>
    <property type="match status" value="1"/>
</dbReference>
<dbReference type="GO" id="GO:0009244">
    <property type="term" value="P:lipopolysaccharide core region biosynthetic process"/>
    <property type="evidence" value="ECO:0007669"/>
    <property type="project" value="TreeGrafter"/>
</dbReference>
<dbReference type="InterPro" id="IPR006543">
    <property type="entry name" value="Histidinol-phos"/>
</dbReference>
<comment type="catalytic activity">
    <reaction evidence="8">
        <text>an L-alpha-D-Hep-(1-&gt;5)-[alpha-Kdo-(2-&gt;4)]-alpha-Kdo-(2-&gt;6)-lipid A + ADP-L-glycero-beta-D-manno-heptose = an L-alpha-D-Hep-(1-&gt;3)-L-alpha-D-Hep-(1-&gt;5)-[alpha-Kdo-(2-&gt;4)]-alpha-Kdo-(2-&gt;6)-lipid A + ADP + H(+)</text>
        <dbReference type="Rhea" id="RHEA:74071"/>
        <dbReference type="ChEBI" id="CHEBI:15378"/>
        <dbReference type="ChEBI" id="CHEBI:61506"/>
        <dbReference type="ChEBI" id="CHEBI:193068"/>
        <dbReference type="ChEBI" id="CHEBI:193069"/>
        <dbReference type="ChEBI" id="CHEBI:456216"/>
        <dbReference type="EC" id="2.4.99.24"/>
    </reaction>
</comment>
<dbReference type="InterPro" id="IPR023214">
    <property type="entry name" value="HAD_sf"/>
</dbReference>
<dbReference type="InterPro" id="IPR036412">
    <property type="entry name" value="HAD-like_sf"/>
</dbReference>
<dbReference type="SUPFAM" id="SSF53756">
    <property type="entry name" value="UDP-Glycosyltransferase/glycogen phosphorylase"/>
    <property type="match status" value="1"/>
</dbReference>
<keyword evidence="4" id="KW-0479">Metal-binding</keyword>
<evidence type="ECO:0000256" key="4">
    <source>
        <dbReference type="ARBA" id="ARBA00022723"/>
    </source>
</evidence>
<dbReference type="CDD" id="cd07503">
    <property type="entry name" value="HAD_HisB-N"/>
    <property type="match status" value="1"/>
</dbReference>
<evidence type="ECO:0000256" key="1">
    <source>
        <dbReference type="ARBA" id="ARBA00022490"/>
    </source>
</evidence>
<dbReference type="NCBIfam" id="TIGR02195">
    <property type="entry name" value="heptsyl_trn_II"/>
    <property type="match status" value="1"/>
</dbReference>
<dbReference type="GO" id="GO:0008713">
    <property type="term" value="F:ADP-heptose-lipopolysaccharide heptosyltransferase activity"/>
    <property type="evidence" value="ECO:0007669"/>
    <property type="project" value="UniProtKB-EC"/>
</dbReference>
<dbReference type="EMBL" id="UOGI01000087">
    <property type="protein sequence ID" value="VAX30806.1"/>
    <property type="molecule type" value="Genomic_DNA"/>
</dbReference>
<dbReference type="CDD" id="cd03789">
    <property type="entry name" value="GT9_LPS_heptosyltransferase"/>
    <property type="match status" value="1"/>
</dbReference>
<dbReference type="NCBIfam" id="TIGR01662">
    <property type="entry name" value="HAD-SF-IIIA"/>
    <property type="match status" value="1"/>
</dbReference>
<dbReference type="Pfam" id="PF01075">
    <property type="entry name" value="Glyco_transf_9"/>
    <property type="match status" value="1"/>
</dbReference>
<evidence type="ECO:0000256" key="8">
    <source>
        <dbReference type="ARBA" id="ARBA00047503"/>
    </source>
</evidence>
<evidence type="ECO:0000256" key="5">
    <source>
        <dbReference type="ARBA" id="ARBA00022801"/>
    </source>
</evidence>
<dbReference type="SUPFAM" id="SSF56784">
    <property type="entry name" value="HAD-like"/>
    <property type="match status" value="1"/>
</dbReference>
<dbReference type="InterPro" id="IPR051199">
    <property type="entry name" value="LPS_LOS_Heptosyltrfase"/>
</dbReference>
<keyword evidence="1" id="KW-0963">Cytoplasm</keyword>